<dbReference type="GO" id="GO:0004181">
    <property type="term" value="F:metallocarboxypeptidase activity"/>
    <property type="evidence" value="ECO:0007669"/>
    <property type="project" value="InterPro"/>
</dbReference>
<evidence type="ECO:0000256" key="6">
    <source>
        <dbReference type="ARBA" id="ARBA00023049"/>
    </source>
</evidence>
<dbReference type="Proteomes" id="UP000198901">
    <property type="component" value="Unassembled WGS sequence"/>
</dbReference>
<keyword evidence="11" id="KW-1185">Reference proteome</keyword>
<gene>
    <name evidence="10" type="ORF">SAMN04488090_3162</name>
</gene>
<evidence type="ECO:0000313" key="11">
    <source>
        <dbReference type="Proteomes" id="UP000198901"/>
    </source>
</evidence>
<protein>
    <submittedName>
        <fullName evidence="10">Zinc carboxypeptidase</fullName>
    </submittedName>
</protein>
<sequence length="832" mass="92785">MKKISLLALLTLFTYQAYSQQSPTEFLGYEPGTVRCTPHYRVIAYYEYLAQQFPRQVKLIQYGKTYENRPLMAAVVASEENFPKLEELRTNHLKSIGLQDGAGSGKDIAISWMSYNIHGNENVSSEAAMIVLYDLLKGDAKDVLKNTIVVLDPCVNPDGYDRYVNGYNQRMGSTPNAYAGAWEHTEPWPGGRVNHYLFDLNRDWAWMVQQESQARNALYQQWMPHVFADFHEQGINSPYFFTPPAKPVHQDVTGWQREFQTIIGDFNRKAFDKNGWLYFTRENFDLFYPSYGDTYPTFNGAIGMTFEQAGNGRAGLAIQKADGDTLTLKERILHHVTASKATMAALSANADKAASEFIKFFSNAKSAPGGTYKTFVVKTKGEDGKIKSFTNYLTKMGFQFGYADKTASFPGSYSYVDDKTATAAVEAGDILISTSQPRSVFLKILMEPKTVLEDSVTYDITSWSLPYAYGLKAYALKEKLTPSATKPATATTLPAIIKPYAYLLRWSSQEDAHLLAHLYRKNLRARVATKEFELEGKKYGIGTVIFTRGENARLGDKFDTILAEEAHENGLSLTPVTSGYVTSGPDLGSNYVSQLKAPKVAILTGEGTSSYSVGEVWHYFDKQLHYPATMVLTGDFPNFKLNDFSVLVLANGNYGRLLNDATIARIKAWVQDGGKLILMEGAVGAFAGKEGFDIAKKEEKKDDKKDDDLKIYGNQEREAVSGDTPGAIYKFAVDNTHPLAYGLPGYYHGLVLSTSEYGFLKNGWNVGYIKKGDAPVSGFVGKDARKKIENTLMFGVQDLGRGQVVYFVNNPLFRGFWYQGKLVFANAVFMVN</sequence>
<proteinExistence type="inferred from homology"/>
<dbReference type="EMBL" id="FNGS01000005">
    <property type="protein sequence ID" value="SDM30007.1"/>
    <property type="molecule type" value="Genomic_DNA"/>
</dbReference>
<dbReference type="SUPFAM" id="SSF52317">
    <property type="entry name" value="Class I glutamine amidotransferase-like"/>
    <property type="match status" value="1"/>
</dbReference>
<evidence type="ECO:0000256" key="5">
    <source>
        <dbReference type="ARBA" id="ARBA00022833"/>
    </source>
</evidence>
<name>A0A1G9S3X9_9BACT</name>
<keyword evidence="4" id="KW-0378">Hydrolase</keyword>
<dbReference type="PANTHER" id="PTHR11705:SF143">
    <property type="entry name" value="SLL0236 PROTEIN"/>
    <property type="match status" value="1"/>
</dbReference>
<keyword evidence="3" id="KW-0645">Protease</keyword>
<evidence type="ECO:0000256" key="1">
    <source>
        <dbReference type="ARBA" id="ARBA00001947"/>
    </source>
</evidence>
<dbReference type="InterPro" id="IPR029062">
    <property type="entry name" value="Class_I_gatase-like"/>
</dbReference>
<dbReference type="Gene3D" id="3.40.630.10">
    <property type="entry name" value="Zn peptidases"/>
    <property type="match status" value="1"/>
</dbReference>
<dbReference type="GO" id="GO:0008270">
    <property type="term" value="F:zinc ion binding"/>
    <property type="evidence" value="ECO:0007669"/>
    <property type="project" value="InterPro"/>
</dbReference>
<dbReference type="GO" id="GO:0006508">
    <property type="term" value="P:proteolysis"/>
    <property type="evidence" value="ECO:0007669"/>
    <property type="project" value="UniProtKB-KW"/>
</dbReference>
<dbReference type="OrthoDB" id="9758209at2"/>
<comment type="similarity">
    <text evidence="2 7">Belongs to the peptidase M14 family.</text>
</comment>
<dbReference type="Gene3D" id="3.40.50.880">
    <property type="match status" value="1"/>
</dbReference>
<dbReference type="STRING" id="563176.SAMN04488090_3162"/>
<comment type="caution">
    <text evidence="7">Lacks conserved residue(s) required for the propagation of feature annotation.</text>
</comment>
<dbReference type="GO" id="GO:0005615">
    <property type="term" value="C:extracellular space"/>
    <property type="evidence" value="ECO:0007669"/>
    <property type="project" value="TreeGrafter"/>
</dbReference>
<evidence type="ECO:0000256" key="2">
    <source>
        <dbReference type="ARBA" id="ARBA00005988"/>
    </source>
</evidence>
<evidence type="ECO:0000313" key="10">
    <source>
        <dbReference type="EMBL" id="SDM30007.1"/>
    </source>
</evidence>
<dbReference type="SUPFAM" id="SSF53187">
    <property type="entry name" value="Zn-dependent exopeptidases"/>
    <property type="match status" value="1"/>
</dbReference>
<feature type="chain" id="PRO_5011644245" evidence="8">
    <location>
        <begin position="20"/>
        <end position="832"/>
    </location>
</feature>
<keyword evidence="5" id="KW-0862">Zinc</keyword>
<evidence type="ECO:0000256" key="3">
    <source>
        <dbReference type="ARBA" id="ARBA00022670"/>
    </source>
</evidence>
<dbReference type="CDD" id="cd06238">
    <property type="entry name" value="M14-like"/>
    <property type="match status" value="1"/>
</dbReference>
<keyword evidence="10" id="KW-0121">Carboxypeptidase</keyword>
<accession>A0A1G9S3X9</accession>
<feature type="signal peptide" evidence="8">
    <location>
        <begin position="1"/>
        <end position="19"/>
    </location>
</feature>
<dbReference type="SMART" id="SM00631">
    <property type="entry name" value="Zn_pept"/>
    <property type="match status" value="1"/>
</dbReference>
<dbReference type="Pfam" id="PF00246">
    <property type="entry name" value="Peptidase_M14"/>
    <property type="match status" value="1"/>
</dbReference>
<dbReference type="PANTHER" id="PTHR11705">
    <property type="entry name" value="PROTEASE FAMILY M14 CARBOXYPEPTIDASE A,B"/>
    <property type="match status" value="1"/>
</dbReference>
<keyword evidence="6" id="KW-0482">Metalloprotease</keyword>
<keyword evidence="8" id="KW-0732">Signal</keyword>
<evidence type="ECO:0000256" key="4">
    <source>
        <dbReference type="ARBA" id="ARBA00022801"/>
    </source>
</evidence>
<dbReference type="InterPro" id="IPR000834">
    <property type="entry name" value="Peptidase_M14"/>
</dbReference>
<organism evidence="10 11">
    <name type="scientific">Siphonobacter aquaeclarae</name>
    <dbReference type="NCBI Taxonomy" id="563176"/>
    <lineage>
        <taxon>Bacteria</taxon>
        <taxon>Pseudomonadati</taxon>
        <taxon>Bacteroidota</taxon>
        <taxon>Cytophagia</taxon>
        <taxon>Cytophagales</taxon>
        <taxon>Cytophagaceae</taxon>
        <taxon>Siphonobacter</taxon>
    </lineage>
</organism>
<comment type="cofactor">
    <cofactor evidence="1">
        <name>Zn(2+)</name>
        <dbReference type="ChEBI" id="CHEBI:29105"/>
    </cofactor>
</comment>
<dbReference type="PROSITE" id="PS52035">
    <property type="entry name" value="PEPTIDASE_M14"/>
    <property type="match status" value="1"/>
</dbReference>
<evidence type="ECO:0000259" key="9">
    <source>
        <dbReference type="PROSITE" id="PS52035"/>
    </source>
</evidence>
<evidence type="ECO:0000256" key="7">
    <source>
        <dbReference type="PROSITE-ProRule" id="PRU01379"/>
    </source>
</evidence>
<evidence type="ECO:0000256" key="8">
    <source>
        <dbReference type="SAM" id="SignalP"/>
    </source>
</evidence>
<reference evidence="10 11" key="1">
    <citation type="submission" date="2016-10" db="EMBL/GenBank/DDBJ databases">
        <authorList>
            <person name="de Groot N.N."/>
        </authorList>
    </citation>
    <scope>NUCLEOTIDE SEQUENCE [LARGE SCALE GENOMIC DNA]</scope>
    <source>
        <strain evidence="10 11">DSM 21668</strain>
    </source>
</reference>
<dbReference type="AlphaFoldDB" id="A0A1G9S3X9"/>
<dbReference type="RefSeq" id="WP_093204296.1">
    <property type="nucleotide sequence ID" value="NZ_FNGS01000005.1"/>
</dbReference>
<feature type="domain" description="Peptidase M14" evidence="9">
    <location>
        <begin position="35"/>
        <end position="353"/>
    </location>
</feature>